<dbReference type="HOGENOM" id="CLU_109929_0_0_1"/>
<reference evidence="1 2" key="1">
    <citation type="submission" date="2014-04" db="EMBL/GenBank/DDBJ databases">
        <authorList>
            <consortium name="DOE Joint Genome Institute"/>
            <person name="Kuo A."/>
            <person name="Kohler A."/>
            <person name="Nagy L.G."/>
            <person name="Floudas D."/>
            <person name="Copeland A."/>
            <person name="Barry K.W."/>
            <person name="Cichocki N."/>
            <person name="Veneault-Fourrey C."/>
            <person name="LaButti K."/>
            <person name="Lindquist E.A."/>
            <person name="Lipzen A."/>
            <person name="Lundell T."/>
            <person name="Morin E."/>
            <person name="Murat C."/>
            <person name="Sun H."/>
            <person name="Tunlid A."/>
            <person name="Henrissat B."/>
            <person name="Grigoriev I.V."/>
            <person name="Hibbett D.S."/>
            <person name="Martin F."/>
            <person name="Nordberg H.P."/>
            <person name="Cantor M.N."/>
            <person name="Hua S.X."/>
        </authorList>
    </citation>
    <scope>NUCLEOTIDE SEQUENCE [LARGE SCALE GENOMIC DNA]</scope>
    <source>
        <strain evidence="1 2">Foug A</strain>
    </source>
</reference>
<dbReference type="InParanoid" id="A0A0C3DUJ9"/>
<evidence type="ECO:0000313" key="1">
    <source>
        <dbReference type="EMBL" id="KIM59864.1"/>
    </source>
</evidence>
<keyword evidence="2" id="KW-1185">Reference proteome</keyword>
<name>A0A0C3DUJ9_9AGAM</name>
<dbReference type="Proteomes" id="UP000053989">
    <property type="component" value="Unassembled WGS sequence"/>
</dbReference>
<organism evidence="1 2">
    <name type="scientific">Scleroderma citrinum Foug A</name>
    <dbReference type="NCBI Taxonomy" id="1036808"/>
    <lineage>
        <taxon>Eukaryota</taxon>
        <taxon>Fungi</taxon>
        <taxon>Dikarya</taxon>
        <taxon>Basidiomycota</taxon>
        <taxon>Agaricomycotina</taxon>
        <taxon>Agaricomycetes</taxon>
        <taxon>Agaricomycetidae</taxon>
        <taxon>Boletales</taxon>
        <taxon>Sclerodermatineae</taxon>
        <taxon>Sclerodermataceae</taxon>
        <taxon>Scleroderma</taxon>
    </lineage>
</organism>
<dbReference type="EMBL" id="KN822068">
    <property type="protein sequence ID" value="KIM59864.1"/>
    <property type="molecule type" value="Genomic_DNA"/>
</dbReference>
<feature type="non-terminal residue" evidence="1">
    <location>
        <position position="1"/>
    </location>
</feature>
<proteinExistence type="predicted"/>
<protein>
    <submittedName>
        <fullName evidence="1">Uncharacterized protein</fullName>
    </submittedName>
</protein>
<sequence>AHSLYLAWKGFQENVSRSTIEGIRAAFKWHWDSVGDVFQGDWHYHEMRCRWEGNPVQSGDIDDLMAAIKHKIKAEGAPRMHSAAMKKEYMDMMLTWSRSKCPFDIAFRYIWLAMAGSEVPPPGEVLSVQTHTTIVQHLEWLAFHSAAWTLWTR</sequence>
<reference evidence="2" key="2">
    <citation type="submission" date="2015-01" db="EMBL/GenBank/DDBJ databases">
        <title>Evolutionary Origins and Diversification of the Mycorrhizal Mutualists.</title>
        <authorList>
            <consortium name="DOE Joint Genome Institute"/>
            <consortium name="Mycorrhizal Genomics Consortium"/>
            <person name="Kohler A."/>
            <person name="Kuo A."/>
            <person name="Nagy L.G."/>
            <person name="Floudas D."/>
            <person name="Copeland A."/>
            <person name="Barry K.W."/>
            <person name="Cichocki N."/>
            <person name="Veneault-Fourrey C."/>
            <person name="LaButti K."/>
            <person name="Lindquist E.A."/>
            <person name="Lipzen A."/>
            <person name="Lundell T."/>
            <person name="Morin E."/>
            <person name="Murat C."/>
            <person name="Riley R."/>
            <person name="Ohm R."/>
            <person name="Sun H."/>
            <person name="Tunlid A."/>
            <person name="Henrissat B."/>
            <person name="Grigoriev I.V."/>
            <person name="Hibbett D.S."/>
            <person name="Martin F."/>
        </authorList>
    </citation>
    <scope>NUCLEOTIDE SEQUENCE [LARGE SCALE GENOMIC DNA]</scope>
    <source>
        <strain evidence="2">Foug A</strain>
    </source>
</reference>
<dbReference type="STRING" id="1036808.A0A0C3DUJ9"/>
<dbReference type="OrthoDB" id="164951at2759"/>
<accession>A0A0C3DUJ9</accession>
<evidence type="ECO:0000313" key="2">
    <source>
        <dbReference type="Proteomes" id="UP000053989"/>
    </source>
</evidence>
<gene>
    <name evidence="1" type="ORF">SCLCIDRAFT_125254</name>
</gene>
<dbReference type="AlphaFoldDB" id="A0A0C3DUJ9"/>